<comment type="caution">
    <text evidence="3">The sequence shown here is derived from an EMBL/GenBank/DDBJ whole genome shotgun (WGS) entry which is preliminary data.</text>
</comment>
<evidence type="ECO:0000313" key="4">
    <source>
        <dbReference type="Proteomes" id="UP001287286"/>
    </source>
</evidence>
<accession>A0ABR0CCK8</accession>
<evidence type="ECO:0000256" key="1">
    <source>
        <dbReference type="SAM" id="MobiDB-lite"/>
    </source>
</evidence>
<evidence type="ECO:0000313" key="3">
    <source>
        <dbReference type="EMBL" id="KAK4093960.1"/>
    </source>
</evidence>
<dbReference type="EMBL" id="JAWRVI010000004">
    <property type="protein sequence ID" value="KAK4093960.1"/>
    <property type="molecule type" value="Genomic_DNA"/>
</dbReference>
<keyword evidence="2" id="KW-0472">Membrane</keyword>
<keyword evidence="2" id="KW-1133">Transmembrane helix</keyword>
<organism evidence="3 4">
    <name type="scientific">Purpureocillium lilacinum</name>
    <name type="common">Paecilomyces lilacinus</name>
    <dbReference type="NCBI Taxonomy" id="33203"/>
    <lineage>
        <taxon>Eukaryota</taxon>
        <taxon>Fungi</taxon>
        <taxon>Dikarya</taxon>
        <taxon>Ascomycota</taxon>
        <taxon>Pezizomycotina</taxon>
        <taxon>Sordariomycetes</taxon>
        <taxon>Hypocreomycetidae</taxon>
        <taxon>Hypocreales</taxon>
        <taxon>Ophiocordycipitaceae</taxon>
        <taxon>Purpureocillium</taxon>
    </lineage>
</organism>
<evidence type="ECO:0000256" key="2">
    <source>
        <dbReference type="SAM" id="Phobius"/>
    </source>
</evidence>
<reference evidence="3 4" key="1">
    <citation type="journal article" date="2024" name="Microbiol. Resour. Announc.">
        <title>Genome annotations for the ascomycete fungi Trichoderma harzianum, Trichoderma aggressivum, and Purpureocillium lilacinum.</title>
        <authorList>
            <person name="Beijen E.P.W."/>
            <person name="Ohm R.A."/>
        </authorList>
    </citation>
    <scope>NUCLEOTIDE SEQUENCE [LARGE SCALE GENOMIC DNA]</scope>
    <source>
        <strain evidence="3 4">CBS 150709</strain>
    </source>
</reference>
<feature type="compositionally biased region" description="Low complexity" evidence="1">
    <location>
        <begin position="177"/>
        <end position="204"/>
    </location>
</feature>
<proteinExistence type="predicted"/>
<protein>
    <submittedName>
        <fullName evidence="3">Uncharacterized protein</fullName>
    </submittedName>
</protein>
<keyword evidence="4" id="KW-1185">Reference proteome</keyword>
<sequence length="290" mass="30364">MSATTATPTTPQAPALTTTFTPASSCLVDLYKYDYTGSAVDCHSTRCNYFQLGGSSSSSACFPSGWTEVPTRYFSPGICPSGYQVACSSVVGSETRATCCPNSYTCHQPSDGAWPWYSTNLCTIDYPAIVPVTYTTSLVGSGWTTTVVEGGGVNAYGLAIRWKSGDFATATSTATSSTSSAAGFKSTSMSTETTSGGPPGTATPQHQDAGLSTGAKAGIAAGAIAAGALVAVGALFFFLRRRRRPPTNVTWKPSMSPDLCPKEDIYRQEYKLSELPARSLGDYQKPVELA</sequence>
<dbReference type="Proteomes" id="UP001287286">
    <property type="component" value="Unassembled WGS sequence"/>
</dbReference>
<keyword evidence="2" id="KW-0812">Transmembrane</keyword>
<feature type="region of interest" description="Disordered" evidence="1">
    <location>
        <begin position="177"/>
        <end position="209"/>
    </location>
</feature>
<feature type="transmembrane region" description="Helical" evidence="2">
    <location>
        <begin position="217"/>
        <end position="239"/>
    </location>
</feature>
<gene>
    <name evidence="3" type="ORF">Purlil1_1451</name>
</gene>
<name>A0ABR0CCK8_PURLI</name>